<dbReference type="EMBL" id="BAAACR010000002">
    <property type="protein sequence ID" value="GAA0205394.1"/>
    <property type="molecule type" value="Genomic_DNA"/>
</dbReference>
<evidence type="ECO:0000256" key="14">
    <source>
        <dbReference type="ARBA" id="ARBA00023264"/>
    </source>
</evidence>
<dbReference type="RefSeq" id="WP_304987968.1">
    <property type="nucleotide sequence ID" value="NZ_BAAACR010000002.1"/>
</dbReference>
<protein>
    <recommendedName>
        <fullName evidence="6">CDP-diacylglycerol--serine O-phosphatidyltransferase</fullName>
        <ecNumber evidence="5">2.7.8.8</ecNumber>
    </recommendedName>
    <alternativeName>
        <fullName evidence="15">Phosphatidylserine synthase</fullName>
    </alternativeName>
</protein>
<dbReference type="Pfam" id="PF01066">
    <property type="entry name" value="CDP-OH_P_transf"/>
    <property type="match status" value="1"/>
</dbReference>
<feature type="transmembrane region" description="Helical" evidence="17">
    <location>
        <begin position="122"/>
        <end position="143"/>
    </location>
</feature>
<keyword evidence="9 17" id="KW-0812">Transmembrane</keyword>
<evidence type="ECO:0000256" key="2">
    <source>
        <dbReference type="ARBA" id="ARBA00004141"/>
    </source>
</evidence>
<dbReference type="InterPro" id="IPR043130">
    <property type="entry name" value="CDP-OH_PTrfase_TM_dom"/>
</dbReference>
<feature type="transmembrane region" description="Helical" evidence="17">
    <location>
        <begin position="7"/>
        <end position="25"/>
    </location>
</feature>
<keyword evidence="19" id="KW-1185">Reference proteome</keyword>
<dbReference type="Proteomes" id="UP001500399">
    <property type="component" value="Unassembled WGS sequence"/>
</dbReference>
<evidence type="ECO:0000256" key="10">
    <source>
        <dbReference type="ARBA" id="ARBA00022989"/>
    </source>
</evidence>
<evidence type="ECO:0000256" key="6">
    <source>
        <dbReference type="ARBA" id="ARBA00017171"/>
    </source>
</evidence>
<dbReference type="InterPro" id="IPR000462">
    <property type="entry name" value="CDP-OH_P_trans"/>
</dbReference>
<feature type="transmembrane region" description="Helical" evidence="17">
    <location>
        <begin position="149"/>
        <end position="168"/>
    </location>
</feature>
<comment type="caution">
    <text evidence="18">The sequence shown here is derived from an EMBL/GenBank/DDBJ whole genome shotgun (WGS) entry which is preliminary data.</text>
</comment>
<feature type="transmembrane region" description="Helical" evidence="17">
    <location>
        <begin position="215"/>
        <end position="234"/>
    </location>
</feature>
<evidence type="ECO:0000256" key="13">
    <source>
        <dbReference type="ARBA" id="ARBA00023209"/>
    </source>
</evidence>
<evidence type="ECO:0000313" key="19">
    <source>
        <dbReference type="Proteomes" id="UP001500399"/>
    </source>
</evidence>
<evidence type="ECO:0000256" key="5">
    <source>
        <dbReference type="ARBA" id="ARBA00013174"/>
    </source>
</evidence>
<comment type="subcellular location">
    <subcellularLocation>
        <location evidence="3">Endomembrane system</location>
    </subcellularLocation>
    <subcellularLocation>
        <location evidence="2">Membrane</location>
        <topology evidence="2">Multi-pass membrane protein</topology>
    </subcellularLocation>
</comment>
<comment type="catalytic activity">
    <reaction evidence="1">
        <text>a CDP-1,2-diacyl-sn-glycerol + L-serine = a 1,2-diacyl-sn-glycero-3-phospho-L-serine + CMP + H(+)</text>
        <dbReference type="Rhea" id="RHEA:16913"/>
        <dbReference type="ChEBI" id="CHEBI:15378"/>
        <dbReference type="ChEBI" id="CHEBI:33384"/>
        <dbReference type="ChEBI" id="CHEBI:57262"/>
        <dbReference type="ChEBI" id="CHEBI:58332"/>
        <dbReference type="ChEBI" id="CHEBI:60377"/>
        <dbReference type="EC" id="2.7.8.8"/>
    </reaction>
</comment>
<feature type="transmembrane region" description="Helical" evidence="17">
    <location>
        <begin position="189"/>
        <end position="209"/>
    </location>
</feature>
<proteinExistence type="inferred from homology"/>
<dbReference type="InterPro" id="IPR004533">
    <property type="entry name" value="CDP-diaglyc--ser_O-PTrfase"/>
</dbReference>
<gene>
    <name evidence="18" type="primary">pssA</name>
    <name evidence="18" type="ORF">GCM10008919_05890</name>
</gene>
<organism evidence="18 19">
    <name type="scientific">Selenomonas dianae</name>
    <dbReference type="NCBI Taxonomy" id="135079"/>
    <lineage>
        <taxon>Bacteria</taxon>
        <taxon>Bacillati</taxon>
        <taxon>Bacillota</taxon>
        <taxon>Negativicutes</taxon>
        <taxon>Selenomonadales</taxon>
        <taxon>Selenomonadaceae</taxon>
        <taxon>Selenomonas</taxon>
    </lineage>
</organism>
<evidence type="ECO:0000256" key="15">
    <source>
        <dbReference type="ARBA" id="ARBA00032361"/>
    </source>
</evidence>
<keyword evidence="10 17" id="KW-1133">Transmembrane helix</keyword>
<keyword evidence="7" id="KW-0444">Lipid biosynthesis</keyword>
<evidence type="ECO:0000256" key="17">
    <source>
        <dbReference type="SAM" id="Phobius"/>
    </source>
</evidence>
<name>A0ABN0SXK0_9FIRM</name>
<dbReference type="Gene3D" id="1.20.120.1760">
    <property type="match status" value="1"/>
</dbReference>
<evidence type="ECO:0000256" key="8">
    <source>
        <dbReference type="ARBA" id="ARBA00022679"/>
    </source>
</evidence>
<keyword evidence="11" id="KW-0443">Lipid metabolism</keyword>
<dbReference type="NCBIfam" id="TIGR00473">
    <property type="entry name" value="pssA"/>
    <property type="match status" value="1"/>
</dbReference>
<dbReference type="InterPro" id="IPR048254">
    <property type="entry name" value="CDP_ALCOHOL_P_TRANSF_CS"/>
</dbReference>
<evidence type="ECO:0000256" key="16">
    <source>
        <dbReference type="RuleBase" id="RU003750"/>
    </source>
</evidence>
<keyword evidence="13" id="KW-0594">Phospholipid biosynthesis</keyword>
<evidence type="ECO:0000256" key="7">
    <source>
        <dbReference type="ARBA" id="ARBA00022516"/>
    </source>
</evidence>
<evidence type="ECO:0000256" key="1">
    <source>
        <dbReference type="ARBA" id="ARBA00000287"/>
    </source>
</evidence>
<evidence type="ECO:0000313" key="18">
    <source>
        <dbReference type="EMBL" id="GAA0205394.1"/>
    </source>
</evidence>
<reference evidence="18 19" key="1">
    <citation type="journal article" date="2019" name="Int. J. Syst. Evol. Microbiol.">
        <title>The Global Catalogue of Microorganisms (GCM) 10K type strain sequencing project: providing services to taxonomists for standard genome sequencing and annotation.</title>
        <authorList>
            <consortium name="The Broad Institute Genomics Platform"/>
            <consortium name="The Broad Institute Genome Sequencing Center for Infectious Disease"/>
            <person name="Wu L."/>
            <person name="Ma J."/>
        </authorList>
    </citation>
    <scope>NUCLEOTIDE SEQUENCE [LARGE SCALE GENOMIC DNA]</scope>
    <source>
        <strain evidence="18 19">JCM 8542</strain>
    </source>
</reference>
<evidence type="ECO:0000256" key="12">
    <source>
        <dbReference type="ARBA" id="ARBA00023136"/>
    </source>
</evidence>
<feature type="transmembrane region" description="Helical" evidence="17">
    <location>
        <begin position="92"/>
        <end position="110"/>
    </location>
</feature>
<keyword evidence="14" id="KW-1208">Phospholipid metabolism</keyword>
<comment type="similarity">
    <text evidence="4 16">Belongs to the CDP-alcohol phosphatidyltransferase class-I family.</text>
</comment>
<evidence type="ECO:0000256" key="11">
    <source>
        <dbReference type="ARBA" id="ARBA00023098"/>
    </source>
</evidence>
<evidence type="ECO:0000256" key="3">
    <source>
        <dbReference type="ARBA" id="ARBA00004308"/>
    </source>
</evidence>
<evidence type="ECO:0000256" key="4">
    <source>
        <dbReference type="ARBA" id="ARBA00010441"/>
    </source>
</evidence>
<dbReference type="EC" id="2.7.8.8" evidence="5"/>
<dbReference type="PROSITE" id="PS00379">
    <property type="entry name" value="CDP_ALCOHOL_P_TRANSF"/>
    <property type="match status" value="1"/>
</dbReference>
<keyword evidence="8 16" id="KW-0808">Transferase</keyword>
<accession>A0ABN0SXK0</accession>
<sequence>MNYRRFLPNLCTAMNLVFGMCSILATVEGHLDWGALFIFCALIADGLDGRIARAFGVSSEFGKEMDSLCDLGSFGVAPALLAWSLALHNYGALGALVTIFFAVCGMWRLTRFNVNAGVVHGYFMGLAIPAGGNLIAMSTWLFLELGINPTAFGLAYPVVVALTAYLMVSHVHYPDFKGGGEKIYTASKLFALAVFVGILYVGSAAPLPAVFAGIFATYALFGIVNHTIAFMAGAKEG</sequence>
<keyword evidence="12 17" id="KW-0472">Membrane</keyword>
<evidence type="ECO:0000256" key="9">
    <source>
        <dbReference type="ARBA" id="ARBA00022692"/>
    </source>
</evidence>